<dbReference type="PROSITE" id="PS51257">
    <property type="entry name" value="PROKAR_LIPOPROTEIN"/>
    <property type="match status" value="1"/>
</dbReference>
<sequence length="212" mass="21492">MTPTRPAALLAAAALVLAPVLAGCSDGGDEPAAVSSSSSAPVKPTEAPVPDGTVRTASPVVVVDVGDGPVMCPARDAKASNTCQPSIPIEGWDWSEQQDVSKAAGTKVGQYVVTGTYDGSTFTAEKSVPASKAPTDDATHAAPPPLRQYSETDILDIADDVSGLPGVTGVVPLKDGQVLVDVVYDDGTLQDWANTTYGENVVVVSSTLVDAG</sequence>
<evidence type="ECO:0000256" key="1">
    <source>
        <dbReference type="SAM" id="MobiDB-lite"/>
    </source>
</evidence>
<proteinExistence type="predicted"/>
<dbReference type="EMBL" id="JBHSKD010000018">
    <property type="protein sequence ID" value="MFC5177944.1"/>
    <property type="molecule type" value="Genomic_DNA"/>
</dbReference>
<dbReference type="RefSeq" id="WP_378591406.1">
    <property type="nucleotide sequence ID" value="NZ_JBHSKD010000018.1"/>
</dbReference>
<organism evidence="3 4">
    <name type="scientific">Nocardioides taihuensis</name>
    <dbReference type="NCBI Taxonomy" id="1835606"/>
    <lineage>
        <taxon>Bacteria</taxon>
        <taxon>Bacillati</taxon>
        <taxon>Actinomycetota</taxon>
        <taxon>Actinomycetes</taxon>
        <taxon>Propionibacteriales</taxon>
        <taxon>Nocardioidaceae</taxon>
        <taxon>Nocardioides</taxon>
    </lineage>
</organism>
<gene>
    <name evidence="3" type="ORF">ACFPGP_14770</name>
</gene>
<evidence type="ECO:0000313" key="4">
    <source>
        <dbReference type="Proteomes" id="UP001596087"/>
    </source>
</evidence>
<accession>A0ABW0BKS9</accession>
<name>A0ABW0BKS9_9ACTN</name>
<keyword evidence="2" id="KW-0732">Signal</keyword>
<evidence type="ECO:0008006" key="5">
    <source>
        <dbReference type="Google" id="ProtNLM"/>
    </source>
</evidence>
<evidence type="ECO:0000256" key="2">
    <source>
        <dbReference type="SAM" id="SignalP"/>
    </source>
</evidence>
<feature type="chain" id="PRO_5045062952" description="Secreted protein" evidence="2">
    <location>
        <begin position="23"/>
        <end position="212"/>
    </location>
</feature>
<comment type="caution">
    <text evidence="3">The sequence shown here is derived from an EMBL/GenBank/DDBJ whole genome shotgun (WGS) entry which is preliminary data.</text>
</comment>
<keyword evidence="4" id="KW-1185">Reference proteome</keyword>
<feature type="region of interest" description="Disordered" evidence="1">
    <location>
        <begin position="27"/>
        <end position="53"/>
    </location>
</feature>
<feature type="signal peptide" evidence="2">
    <location>
        <begin position="1"/>
        <end position="22"/>
    </location>
</feature>
<feature type="region of interest" description="Disordered" evidence="1">
    <location>
        <begin position="127"/>
        <end position="146"/>
    </location>
</feature>
<protein>
    <recommendedName>
        <fullName evidence="5">Secreted protein</fullName>
    </recommendedName>
</protein>
<dbReference type="Proteomes" id="UP001596087">
    <property type="component" value="Unassembled WGS sequence"/>
</dbReference>
<feature type="compositionally biased region" description="Low complexity" evidence="1">
    <location>
        <begin position="31"/>
        <end position="42"/>
    </location>
</feature>
<evidence type="ECO:0000313" key="3">
    <source>
        <dbReference type="EMBL" id="MFC5177944.1"/>
    </source>
</evidence>
<reference evidence="4" key="1">
    <citation type="journal article" date="2019" name="Int. J. Syst. Evol. Microbiol.">
        <title>The Global Catalogue of Microorganisms (GCM) 10K type strain sequencing project: providing services to taxonomists for standard genome sequencing and annotation.</title>
        <authorList>
            <consortium name="The Broad Institute Genomics Platform"/>
            <consortium name="The Broad Institute Genome Sequencing Center for Infectious Disease"/>
            <person name="Wu L."/>
            <person name="Ma J."/>
        </authorList>
    </citation>
    <scope>NUCLEOTIDE SEQUENCE [LARGE SCALE GENOMIC DNA]</scope>
    <source>
        <strain evidence="4">DFY41</strain>
    </source>
</reference>